<keyword evidence="2" id="KW-1185">Reference proteome</keyword>
<organism evidence="1 2">
    <name type="scientific">Chaetomium tenue</name>
    <dbReference type="NCBI Taxonomy" id="1854479"/>
    <lineage>
        <taxon>Eukaryota</taxon>
        <taxon>Fungi</taxon>
        <taxon>Dikarya</taxon>
        <taxon>Ascomycota</taxon>
        <taxon>Pezizomycotina</taxon>
        <taxon>Sordariomycetes</taxon>
        <taxon>Sordariomycetidae</taxon>
        <taxon>Sordariales</taxon>
        <taxon>Chaetomiaceae</taxon>
        <taxon>Chaetomium</taxon>
    </lineage>
</organism>
<name>A0ACB7NXG4_9PEZI</name>
<dbReference type="EMBL" id="JAGIZQ010000006">
    <property type="protein sequence ID" value="KAH6623131.1"/>
    <property type="molecule type" value="Genomic_DNA"/>
</dbReference>
<protein>
    <submittedName>
        <fullName evidence="1">Uncharacterized protein</fullName>
    </submittedName>
</protein>
<accession>A0ACB7NXG4</accession>
<reference evidence="1 2" key="1">
    <citation type="journal article" date="2021" name="Nat. Commun.">
        <title>Genetic determinants of endophytism in the Arabidopsis root mycobiome.</title>
        <authorList>
            <person name="Mesny F."/>
            <person name="Miyauchi S."/>
            <person name="Thiergart T."/>
            <person name="Pickel B."/>
            <person name="Atanasova L."/>
            <person name="Karlsson M."/>
            <person name="Huettel B."/>
            <person name="Barry K.W."/>
            <person name="Haridas S."/>
            <person name="Chen C."/>
            <person name="Bauer D."/>
            <person name="Andreopoulos W."/>
            <person name="Pangilinan J."/>
            <person name="LaButti K."/>
            <person name="Riley R."/>
            <person name="Lipzen A."/>
            <person name="Clum A."/>
            <person name="Drula E."/>
            <person name="Henrissat B."/>
            <person name="Kohler A."/>
            <person name="Grigoriev I.V."/>
            <person name="Martin F.M."/>
            <person name="Hacquard S."/>
        </authorList>
    </citation>
    <scope>NUCLEOTIDE SEQUENCE [LARGE SCALE GENOMIC DNA]</scope>
    <source>
        <strain evidence="1 2">MPI-SDFR-AT-0079</strain>
    </source>
</reference>
<dbReference type="Proteomes" id="UP000724584">
    <property type="component" value="Unassembled WGS sequence"/>
</dbReference>
<comment type="caution">
    <text evidence="1">The sequence shown here is derived from an EMBL/GenBank/DDBJ whole genome shotgun (WGS) entry which is preliminary data.</text>
</comment>
<evidence type="ECO:0000313" key="2">
    <source>
        <dbReference type="Proteomes" id="UP000724584"/>
    </source>
</evidence>
<evidence type="ECO:0000313" key="1">
    <source>
        <dbReference type="EMBL" id="KAH6623131.1"/>
    </source>
</evidence>
<sequence length="146" mass="16050">MRVLYVVFPVFPVCTCRVSFGNGPRILRCELLPALSGKPPSLDHRLRLNVGQMCPASILPPFLSSFSSFSTFRDDEVDRRGTAVGFLQAMAVSREQPLTSLIRGMRLGLNNSQALPRSGYLLGVGHRGSFLGQWAGLESQRARSAR</sequence>
<gene>
    <name evidence="1" type="ORF">F5144DRAFT_353847</name>
</gene>
<proteinExistence type="predicted"/>